<dbReference type="AlphaFoldDB" id="A0ABD7R9B9"/>
<protein>
    <submittedName>
        <fullName evidence="1">Uncharacterized protein</fullName>
    </submittedName>
</protein>
<reference evidence="1 2" key="1">
    <citation type="submission" date="2019-06" db="EMBL/GenBank/DDBJ databases">
        <title>Biocontrol Bacillus strains from Vietnam.</title>
        <authorList>
            <person name="Borriss R."/>
            <person name="Lasch P."/>
            <person name="Thanh Tam L.T."/>
        </authorList>
    </citation>
    <scope>NUCLEOTIDE SEQUENCE [LARGE SCALE GENOMIC DNA]</scope>
    <source>
        <strain evidence="1 2">A8</strain>
    </source>
</reference>
<evidence type="ECO:0000313" key="1">
    <source>
        <dbReference type="EMBL" id="TNB92583.1"/>
    </source>
</evidence>
<accession>A0ABD7R9B9</accession>
<proteinExistence type="predicted"/>
<name>A0ABD7R9B9_BACCE</name>
<sequence length="84" mass="10147">MNKYDTKRRCHHCEKYFEERHGVFDLDQGKFVCDTCISEIGLKVCSRCGKIEYFLEDDGLCEFCSPDLYYEEDEPKKPLFWDWD</sequence>
<dbReference type="Proteomes" id="UP000309400">
    <property type="component" value="Unassembled WGS sequence"/>
</dbReference>
<organism evidence="1 2">
    <name type="scientific">Bacillus cereus</name>
    <dbReference type="NCBI Taxonomy" id="1396"/>
    <lineage>
        <taxon>Bacteria</taxon>
        <taxon>Bacillati</taxon>
        <taxon>Bacillota</taxon>
        <taxon>Bacilli</taxon>
        <taxon>Bacillales</taxon>
        <taxon>Bacillaceae</taxon>
        <taxon>Bacillus</taxon>
        <taxon>Bacillus cereus group</taxon>
    </lineage>
</organism>
<dbReference type="RefSeq" id="WP_139020160.1">
    <property type="nucleotide sequence ID" value="NZ_JBNNUD010000013.1"/>
</dbReference>
<gene>
    <name evidence="1" type="ORF">FHG65_26560</name>
</gene>
<evidence type="ECO:0000313" key="2">
    <source>
        <dbReference type="Proteomes" id="UP000309400"/>
    </source>
</evidence>
<comment type="caution">
    <text evidence="1">The sequence shown here is derived from an EMBL/GenBank/DDBJ whole genome shotgun (WGS) entry which is preliminary data.</text>
</comment>
<dbReference type="EMBL" id="VDDR01000020">
    <property type="protein sequence ID" value="TNB92583.1"/>
    <property type="molecule type" value="Genomic_DNA"/>
</dbReference>